<sequence>MKSFKEYIGRREAERLDFPECWEEVDSKEWIHLLWLRQQLMERKGITLDDIRRDWCAFVLQNRGLKKSKPDFWLLVHQLAGTLDWMWRTEQEGENTWISLTYDSTVNLLPQVAGLMGPASHGADLTFGEFRAATAAMNLYDQSHEDTDLLALCAVLYRPAKKQKGVFRREPFDTDRLPVLMTRASILQPYLRWGIYAWFAYFCQYLYTGTFLIDGQEVCFAPVFDRSKRTEGKPAEGLGLNSILYCVASSGVFGTATDTDNAPLLRVMLKLLDDKHQADRLQKRTKKK</sequence>
<protein>
    <submittedName>
        <fullName evidence="1">Uncharacterized protein</fullName>
    </submittedName>
</protein>
<dbReference type="AlphaFoldDB" id="A0AA41D764"/>
<dbReference type="EMBL" id="JACJMO010000002">
    <property type="protein sequence ID" value="MBM6856609.1"/>
    <property type="molecule type" value="Genomic_DNA"/>
</dbReference>
<evidence type="ECO:0000313" key="2">
    <source>
        <dbReference type="Proteomes" id="UP000698924"/>
    </source>
</evidence>
<dbReference type="Proteomes" id="UP000698924">
    <property type="component" value="Unassembled WGS sequence"/>
</dbReference>
<name>A0AA41D764_9BACT</name>
<proteinExistence type="predicted"/>
<comment type="caution">
    <text evidence="1">The sequence shown here is derived from an EMBL/GenBank/DDBJ whole genome shotgun (WGS) entry which is preliminary data.</text>
</comment>
<dbReference type="RefSeq" id="WP_204971079.1">
    <property type="nucleotide sequence ID" value="NZ_JAAZTS010000002.1"/>
</dbReference>
<accession>A0AA41D764</accession>
<reference evidence="1 2" key="1">
    <citation type="journal article" date="2021" name="Sci. Rep.">
        <title>The distribution of antibiotic resistance genes in chicken gut microbiota commensals.</title>
        <authorList>
            <person name="Juricova H."/>
            <person name="Matiasovicova J."/>
            <person name="Kubasova T."/>
            <person name="Cejkova D."/>
            <person name="Rychlik I."/>
        </authorList>
    </citation>
    <scope>NUCLEOTIDE SEQUENCE [LARGE SCALE GENOMIC DNA]</scope>
    <source>
        <strain evidence="1 2">An421</strain>
    </source>
</reference>
<organism evidence="1 2">
    <name type="scientific">Caecibacteroides pullorum</name>
    <dbReference type="NCBI Taxonomy" id="2725562"/>
    <lineage>
        <taxon>Bacteria</taxon>
        <taxon>Pseudomonadati</taxon>
        <taxon>Bacteroidota</taxon>
        <taxon>Bacteroidia</taxon>
        <taxon>Bacteroidales</taxon>
        <taxon>Bacteroidaceae</taxon>
        <taxon>Caecibacteroides</taxon>
    </lineage>
</organism>
<keyword evidence="2" id="KW-1185">Reference proteome</keyword>
<gene>
    <name evidence="1" type="ORF">H6D15_03180</name>
</gene>
<evidence type="ECO:0000313" key="1">
    <source>
        <dbReference type="EMBL" id="MBM6856609.1"/>
    </source>
</evidence>